<proteinExistence type="predicted"/>
<feature type="non-terminal residue" evidence="1">
    <location>
        <position position="92"/>
    </location>
</feature>
<keyword evidence="2" id="KW-1185">Reference proteome</keyword>
<gene>
    <name evidence="1" type="ORF">HID58_075314</name>
</gene>
<reference evidence="1 2" key="1">
    <citation type="submission" date="2021-05" db="EMBL/GenBank/DDBJ databases">
        <title>Genome Assembly of Synthetic Allotetraploid Brassica napus Reveals Homoeologous Exchanges between Subgenomes.</title>
        <authorList>
            <person name="Davis J.T."/>
        </authorList>
    </citation>
    <scope>NUCLEOTIDE SEQUENCE [LARGE SCALE GENOMIC DNA]</scope>
    <source>
        <strain evidence="2">cv. Da-Ae</strain>
        <tissue evidence="1">Seedling</tissue>
    </source>
</reference>
<accession>A0ABQ7YJB4</accession>
<feature type="non-terminal residue" evidence="1">
    <location>
        <position position="1"/>
    </location>
</feature>
<organism evidence="1 2">
    <name type="scientific">Brassica napus</name>
    <name type="common">Rape</name>
    <dbReference type="NCBI Taxonomy" id="3708"/>
    <lineage>
        <taxon>Eukaryota</taxon>
        <taxon>Viridiplantae</taxon>
        <taxon>Streptophyta</taxon>
        <taxon>Embryophyta</taxon>
        <taxon>Tracheophyta</taxon>
        <taxon>Spermatophyta</taxon>
        <taxon>Magnoliopsida</taxon>
        <taxon>eudicotyledons</taxon>
        <taxon>Gunneridae</taxon>
        <taxon>Pentapetalae</taxon>
        <taxon>rosids</taxon>
        <taxon>malvids</taxon>
        <taxon>Brassicales</taxon>
        <taxon>Brassicaceae</taxon>
        <taxon>Brassiceae</taxon>
        <taxon>Brassica</taxon>
    </lineage>
</organism>
<protein>
    <submittedName>
        <fullName evidence="1">Uncharacterized protein</fullName>
    </submittedName>
</protein>
<sequence length="92" mass="10851">FEINFFFWRLHPEKAPEVLESAPHRLQSSSAIPRHRNLAKRKLRCDRRQSRARKELVTSTAQKPWTHKLVSNILLSLPRFFFTSPRSIGAQK</sequence>
<evidence type="ECO:0000313" key="2">
    <source>
        <dbReference type="Proteomes" id="UP000824890"/>
    </source>
</evidence>
<name>A0ABQ7YJB4_BRANA</name>
<dbReference type="Proteomes" id="UP000824890">
    <property type="component" value="Unassembled WGS sequence"/>
</dbReference>
<dbReference type="EMBL" id="JAGKQM010000017">
    <property type="protein sequence ID" value="KAH0868292.1"/>
    <property type="molecule type" value="Genomic_DNA"/>
</dbReference>
<comment type="caution">
    <text evidence="1">The sequence shown here is derived from an EMBL/GenBank/DDBJ whole genome shotgun (WGS) entry which is preliminary data.</text>
</comment>
<evidence type="ECO:0000313" key="1">
    <source>
        <dbReference type="EMBL" id="KAH0868292.1"/>
    </source>
</evidence>